<proteinExistence type="predicted"/>
<dbReference type="Gene3D" id="3.40.50.1820">
    <property type="entry name" value="alpha/beta hydrolase"/>
    <property type="match status" value="1"/>
</dbReference>
<evidence type="ECO:0000256" key="2">
    <source>
        <dbReference type="ARBA" id="ARBA00048461"/>
    </source>
</evidence>
<gene>
    <name evidence="4" type="ORF">GLX27_003219</name>
</gene>
<accession>A0ABY8EUB9</accession>
<comment type="catalytic activity">
    <reaction evidence="2">
        <text>a monoacylglycerol + H2O = glycerol + a fatty acid + H(+)</text>
        <dbReference type="Rhea" id="RHEA:15245"/>
        <dbReference type="ChEBI" id="CHEBI:15377"/>
        <dbReference type="ChEBI" id="CHEBI:15378"/>
        <dbReference type="ChEBI" id="CHEBI:17408"/>
        <dbReference type="ChEBI" id="CHEBI:17754"/>
        <dbReference type="ChEBI" id="CHEBI:28868"/>
    </reaction>
</comment>
<dbReference type="SUPFAM" id="SSF53474">
    <property type="entry name" value="alpha/beta-Hydrolases"/>
    <property type="match status" value="1"/>
</dbReference>
<organism evidence="4 5">
    <name type="scientific">Malassezia furfur</name>
    <name type="common">Pityriasis versicolor infection agent</name>
    <name type="synonym">Pityrosporum furfur</name>
    <dbReference type="NCBI Taxonomy" id="55194"/>
    <lineage>
        <taxon>Eukaryota</taxon>
        <taxon>Fungi</taxon>
        <taxon>Dikarya</taxon>
        <taxon>Basidiomycota</taxon>
        <taxon>Ustilaginomycotina</taxon>
        <taxon>Malasseziomycetes</taxon>
        <taxon>Malasseziales</taxon>
        <taxon>Malasseziaceae</taxon>
        <taxon>Malassezia</taxon>
    </lineage>
</organism>
<dbReference type="InterPro" id="IPR029058">
    <property type="entry name" value="AB_hydrolase_fold"/>
</dbReference>
<comment type="catalytic activity">
    <reaction evidence="1">
        <text>a diacylglycerol + H2O = a monoacylglycerol + a fatty acid + H(+)</text>
        <dbReference type="Rhea" id="RHEA:32731"/>
        <dbReference type="ChEBI" id="CHEBI:15377"/>
        <dbReference type="ChEBI" id="CHEBI:15378"/>
        <dbReference type="ChEBI" id="CHEBI:17408"/>
        <dbReference type="ChEBI" id="CHEBI:18035"/>
        <dbReference type="ChEBI" id="CHEBI:28868"/>
    </reaction>
</comment>
<feature type="domain" description="Alpha/beta hydrolase fold-3" evidence="3">
    <location>
        <begin position="76"/>
        <end position="286"/>
    </location>
</feature>
<reference evidence="4 5" key="1">
    <citation type="journal article" date="2020" name="Elife">
        <title>Loss of centromere function drives karyotype evolution in closely related Malassezia species.</title>
        <authorList>
            <person name="Sankaranarayanan S.R."/>
            <person name="Ianiri G."/>
            <person name="Coelho M.A."/>
            <person name="Reza M.H."/>
            <person name="Thimmappa B.C."/>
            <person name="Ganguly P."/>
            <person name="Vadnala R.N."/>
            <person name="Sun S."/>
            <person name="Siddharthan R."/>
            <person name="Tellgren-Roth C."/>
            <person name="Dawson T.L."/>
            <person name="Heitman J."/>
            <person name="Sanyal K."/>
        </authorList>
    </citation>
    <scope>NUCLEOTIDE SEQUENCE [LARGE SCALE GENOMIC DNA]</scope>
    <source>
        <strain evidence="4">CBS14141</strain>
    </source>
</reference>
<evidence type="ECO:0000259" key="3">
    <source>
        <dbReference type="Pfam" id="PF07859"/>
    </source>
</evidence>
<dbReference type="Pfam" id="PF07859">
    <property type="entry name" value="Abhydrolase_3"/>
    <property type="match status" value="1"/>
</dbReference>
<dbReference type="PANTHER" id="PTHR23024:SF242">
    <property type="entry name" value="ALPHA_BETA HYDROLASE FOLD-3 DOMAIN-CONTAINING PROTEIN-RELATED"/>
    <property type="match status" value="1"/>
</dbReference>
<dbReference type="Proteomes" id="UP000818624">
    <property type="component" value="Chromosome 3"/>
</dbReference>
<name>A0ABY8EUB9_MALFU</name>
<sequence>MWLFDLYVKFVVFWLSYFMRLHDFIKIKLTEKQRPLVPGVRVETIKIPSRDEGRFIPALRYTPEGATGALPVHLNFQASGWVLMRLGLDRYMLSLFAKRLNATVIDMAYRRAPWHRFPTAQDDCEDATAYIFANPSLYDLSRVTLGGSSAGGCMALVTAATFGPSKIKGVFSLYPVTRMEPYAGMKKNKVQLNKKFYSGIVIPPWVMSFFVLAYANEDEAELQDTRFSPFNEDVSKFPEHILLACGDADTLYGDGKALVEKIHREGSEGQRKNTEFFSIPDEAHEFNNFPQAPHSIEWRDKLYEAAIAKLQAAWAQRP</sequence>
<dbReference type="InterPro" id="IPR013094">
    <property type="entry name" value="AB_hydrolase_3"/>
</dbReference>
<evidence type="ECO:0000256" key="1">
    <source>
        <dbReference type="ARBA" id="ARBA00047591"/>
    </source>
</evidence>
<keyword evidence="5" id="KW-1185">Reference proteome</keyword>
<protein>
    <recommendedName>
        <fullName evidence="3">Alpha/beta hydrolase fold-3 domain-containing protein</fullName>
    </recommendedName>
</protein>
<dbReference type="EMBL" id="CP046236">
    <property type="protein sequence ID" value="WFD48549.1"/>
    <property type="molecule type" value="Genomic_DNA"/>
</dbReference>
<evidence type="ECO:0000313" key="4">
    <source>
        <dbReference type="EMBL" id="WFD48549.1"/>
    </source>
</evidence>
<dbReference type="PANTHER" id="PTHR23024">
    <property type="entry name" value="ARYLACETAMIDE DEACETYLASE"/>
    <property type="match status" value="1"/>
</dbReference>
<dbReference type="InterPro" id="IPR050466">
    <property type="entry name" value="Carboxylest/Gibb_receptor"/>
</dbReference>
<evidence type="ECO:0000313" key="5">
    <source>
        <dbReference type="Proteomes" id="UP000818624"/>
    </source>
</evidence>